<reference evidence="2 3" key="1">
    <citation type="submission" date="2024-03" db="EMBL/GenBank/DDBJ databases">
        <title>Community enrichment and isolation of bacterial strains for fucoidan degradation.</title>
        <authorList>
            <person name="Sichert A."/>
        </authorList>
    </citation>
    <scope>NUCLEOTIDE SEQUENCE [LARGE SCALE GENOMIC DNA]</scope>
    <source>
        <strain evidence="2 3">AS26</strain>
    </source>
</reference>
<proteinExistence type="predicted"/>
<evidence type="ECO:0000313" key="3">
    <source>
        <dbReference type="Proteomes" id="UP001457661"/>
    </source>
</evidence>
<protein>
    <submittedName>
        <fullName evidence="2">Uncharacterized protein</fullName>
    </submittedName>
</protein>
<keyword evidence="1" id="KW-1133">Transmembrane helix</keyword>
<keyword evidence="1" id="KW-0472">Membrane</keyword>
<accession>A0ABU9TII5</accession>
<dbReference type="EMBL" id="JBBMQX010000008">
    <property type="protein sequence ID" value="MEM5533044.1"/>
    <property type="molecule type" value="Genomic_DNA"/>
</dbReference>
<feature type="transmembrane region" description="Helical" evidence="1">
    <location>
        <begin position="58"/>
        <end position="77"/>
    </location>
</feature>
<evidence type="ECO:0000313" key="2">
    <source>
        <dbReference type="EMBL" id="MEM5533044.1"/>
    </source>
</evidence>
<evidence type="ECO:0000256" key="1">
    <source>
        <dbReference type="SAM" id="Phobius"/>
    </source>
</evidence>
<feature type="transmembrane region" description="Helical" evidence="1">
    <location>
        <begin position="84"/>
        <end position="104"/>
    </location>
</feature>
<comment type="caution">
    <text evidence="2">The sequence shown here is derived from an EMBL/GenBank/DDBJ whole genome shotgun (WGS) entry which is preliminary data.</text>
</comment>
<gene>
    <name evidence="2" type="ORF">WNY57_11435</name>
</gene>
<keyword evidence="3" id="KW-1185">Reference proteome</keyword>
<name>A0ABU9TII5_9GAMM</name>
<keyword evidence="1" id="KW-0812">Transmembrane</keyword>
<feature type="transmembrane region" description="Helical" evidence="1">
    <location>
        <begin position="116"/>
        <end position="137"/>
    </location>
</feature>
<dbReference type="Proteomes" id="UP001457661">
    <property type="component" value="Unassembled WGS sequence"/>
</dbReference>
<sequence length="155" mass="17860">MLSSILNVFKRDYDRYDGVRKINIYLLRVLYTLIFVFVGKSSWTYIGANYGVLDPMEGVVWSVWASFSVLSFIGIIYPLKMLPIILLEILYKVIWLLVVAYPLWSVGQLEGSDAEGLFLPFVWVILPIVAVPWKYVFKKYIYTSKNIAIEQASST</sequence>
<organism evidence="2 3">
    <name type="scientific">Pseudoalteromonas arctica</name>
    <dbReference type="NCBI Taxonomy" id="394751"/>
    <lineage>
        <taxon>Bacteria</taxon>
        <taxon>Pseudomonadati</taxon>
        <taxon>Pseudomonadota</taxon>
        <taxon>Gammaproteobacteria</taxon>
        <taxon>Alteromonadales</taxon>
        <taxon>Pseudoalteromonadaceae</taxon>
        <taxon>Pseudoalteromonas</taxon>
    </lineage>
</organism>
<feature type="transmembrane region" description="Helical" evidence="1">
    <location>
        <begin position="25"/>
        <end position="46"/>
    </location>
</feature>
<dbReference type="RefSeq" id="WP_342879780.1">
    <property type="nucleotide sequence ID" value="NZ_JBBMQX010000008.1"/>
</dbReference>